<reference evidence="16 17" key="1">
    <citation type="submission" date="2017-06" db="EMBL/GenBank/DDBJ databases">
        <title>Genome sequence of Bacillus sonorensis strain SRCM101395.</title>
        <authorList>
            <person name="Cho S.H."/>
        </authorList>
    </citation>
    <scope>NUCLEOTIDE SEQUENCE [LARGE SCALE GENOMIC DNA]</scope>
    <source>
        <strain evidence="16 17">SRCM101395</strain>
    </source>
</reference>
<keyword evidence="17" id="KW-1185">Reference proteome</keyword>
<evidence type="ECO:0000259" key="15">
    <source>
        <dbReference type="PROSITE" id="PS51103"/>
    </source>
</evidence>
<organism evidence="16 17">
    <name type="scientific">Bacillus sonorensis</name>
    <dbReference type="NCBI Taxonomy" id="119858"/>
    <lineage>
        <taxon>Bacteria</taxon>
        <taxon>Bacillati</taxon>
        <taxon>Bacillota</taxon>
        <taxon>Bacilli</taxon>
        <taxon>Bacillales</taxon>
        <taxon>Bacillaceae</taxon>
        <taxon>Bacillus</taxon>
    </lineage>
</organism>
<dbReference type="GO" id="GO:0016740">
    <property type="term" value="F:transferase activity"/>
    <property type="evidence" value="ECO:0007669"/>
    <property type="project" value="UniProtKB-KW"/>
</dbReference>
<keyword evidence="3" id="KW-1003">Cell membrane</keyword>
<feature type="transmembrane region" description="Helical" evidence="12">
    <location>
        <begin position="380"/>
        <end position="400"/>
    </location>
</feature>
<evidence type="ECO:0000256" key="6">
    <source>
        <dbReference type="ARBA" id="ARBA00022683"/>
    </source>
</evidence>
<dbReference type="SUPFAM" id="SSF55604">
    <property type="entry name" value="Glucose permease domain IIB"/>
    <property type="match status" value="1"/>
</dbReference>
<dbReference type="RefSeq" id="WP_006639664.1">
    <property type="nucleotide sequence ID" value="NZ_CABJEH010000005.1"/>
</dbReference>
<keyword evidence="9 12" id="KW-1133">Transmembrane helix</keyword>
<evidence type="ECO:0000259" key="13">
    <source>
        <dbReference type="PROSITE" id="PS51093"/>
    </source>
</evidence>
<evidence type="ECO:0000256" key="12">
    <source>
        <dbReference type="SAM" id="Phobius"/>
    </source>
</evidence>
<dbReference type="InterPro" id="IPR003352">
    <property type="entry name" value="PTS_EIIC"/>
</dbReference>
<dbReference type="Pfam" id="PF02378">
    <property type="entry name" value="PTS_EIIC"/>
    <property type="match status" value="1"/>
</dbReference>
<keyword evidence="7 12" id="KW-0812">Transmembrane</keyword>
<keyword evidence="10 12" id="KW-0472">Membrane</keyword>
<feature type="transmembrane region" description="Helical" evidence="12">
    <location>
        <begin position="239"/>
        <end position="265"/>
    </location>
</feature>
<evidence type="ECO:0000256" key="11">
    <source>
        <dbReference type="PROSITE-ProRule" id="PRU00421"/>
    </source>
</evidence>
<evidence type="ECO:0000256" key="10">
    <source>
        <dbReference type="ARBA" id="ARBA00023136"/>
    </source>
</evidence>
<accession>A0ABN5AM64</accession>
<dbReference type="Gene3D" id="2.70.70.10">
    <property type="entry name" value="Glucose Permease (Domain IIA)"/>
    <property type="match status" value="1"/>
</dbReference>
<dbReference type="Proteomes" id="UP000196877">
    <property type="component" value="Chromosome"/>
</dbReference>
<dbReference type="InterPro" id="IPR036878">
    <property type="entry name" value="Glu_permease_IIB"/>
</dbReference>
<dbReference type="NCBIfam" id="TIGR00830">
    <property type="entry name" value="PTBA"/>
    <property type="match status" value="1"/>
</dbReference>
<feature type="active site" description="Phosphocysteine intermediate; for EIIB activity" evidence="11">
    <location>
        <position position="26"/>
    </location>
</feature>
<dbReference type="PANTHER" id="PTHR30175">
    <property type="entry name" value="PHOSPHOTRANSFERASE SYSTEM TRANSPORT PROTEIN"/>
    <property type="match status" value="1"/>
</dbReference>
<evidence type="ECO:0000313" key="16">
    <source>
        <dbReference type="EMBL" id="ASB91382.1"/>
    </source>
</evidence>
<dbReference type="PROSITE" id="PS51093">
    <property type="entry name" value="PTS_EIIA_TYPE_1"/>
    <property type="match status" value="1"/>
</dbReference>
<feature type="transmembrane region" description="Helical" evidence="12">
    <location>
        <begin position="420"/>
        <end position="442"/>
    </location>
</feature>
<feature type="domain" description="PTS EIIA type-1" evidence="13">
    <location>
        <begin position="478"/>
        <end position="582"/>
    </location>
</feature>
<feature type="domain" description="PTS EIIB type-1" evidence="14">
    <location>
        <begin position="4"/>
        <end position="86"/>
    </location>
</feature>
<dbReference type="CDD" id="cd00212">
    <property type="entry name" value="PTS_IIB_glc"/>
    <property type="match status" value="1"/>
</dbReference>
<dbReference type="InterPro" id="IPR001996">
    <property type="entry name" value="PTS_IIB_1"/>
</dbReference>
<evidence type="ECO:0000256" key="4">
    <source>
        <dbReference type="ARBA" id="ARBA00022597"/>
    </source>
</evidence>
<feature type="domain" description="PTS EIIC type-1" evidence="15">
    <location>
        <begin position="104"/>
        <end position="457"/>
    </location>
</feature>
<dbReference type="InterPro" id="IPR001127">
    <property type="entry name" value="PTS_EIIA_1_perm"/>
</dbReference>
<feature type="transmembrane region" description="Helical" evidence="12">
    <location>
        <begin position="321"/>
        <end position="342"/>
    </location>
</feature>
<name>A0ABN5AM64_9BACI</name>
<evidence type="ECO:0000256" key="3">
    <source>
        <dbReference type="ARBA" id="ARBA00022475"/>
    </source>
</evidence>
<dbReference type="EMBL" id="CP021920">
    <property type="protein sequence ID" value="ASB91382.1"/>
    <property type="molecule type" value="Genomic_DNA"/>
</dbReference>
<dbReference type="GeneID" id="92855758"/>
<dbReference type="PROSITE" id="PS51098">
    <property type="entry name" value="PTS_EIIB_TYPE_1"/>
    <property type="match status" value="1"/>
</dbReference>
<evidence type="ECO:0000256" key="5">
    <source>
        <dbReference type="ARBA" id="ARBA00022679"/>
    </source>
</evidence>
<feature type="transmembrane region" description="Helical" evidence="12">
    <location>
        <begin position="102"/>
        <end position="123"/>
    </location>
</feature>
<keyword evidence="5 16" id="KW-0808">Transferase</keyword>
<evidence type="ECO:0000313" key="17">
    <source>
        <dbReference type="Proteomes" id="UP000196877"/>
    </source>
</evidence>
<keyword evidence="8" id="KW-0418">Kinase</keyword>
<protein>
    <submittedName>
        <fullName evidence="16">Protein-N(Pi)-phosphohistidine--sugar phosphotransferase</fullName>
        <ecNumber evidence="16">2.7.1.191</ecNumber>
    </submittedName>
</protein>
<evidence type="ECO:0000256" key="2">
    <source>
        <dbReference type="ARBA" id="ARBA00022448"/>
    </source>
</evidence>
<gene>
    <name evidence="16" type="ORF">S101395_04899</name>
</gene>
<evidence type="ECO:0000256" key="7">
    <source>
        <dbReference type="ARBA" id="ARBA00022692"/>
    </source>
</evidence>
<keyword evidence="4" id="KW-0762">Sugar transport</keyword>
<dbReference type="Gene3D" id="3.30.1360.60">
    <property type="entry name" value="Glucose permease domain IIB"/>
    <property type="match status" value="1"/>
</dbReference>
<dbReference type="InterPro" id="IPR013013">
    <property type="entry name" value="PTS_EIIC_1"/>
</dbReference>
<sequence length="610" mass="64698">MDFQSLANNILTHIGGENNIVSFVHCATRLRFQLKDRTKADKEALEEIDGVVTVVESGGQFQVVIGNHVPEVYKEIVRITNGREDSAPGGSRQEKGNLAGRLVDIVSSIFTPLLGVMAGAGILKGLLLICTNTGWLNAKETTYTILYAAADSLFYFLPLLLAVTAAKKFGANIFVALTIAGALIYPTIIELKNSGADTSFFGIPVVLMNYTSTVIPIILAVFVLSYLETFCMRFIHESVKNFITPLIGLVVMVPLTLIVFGPLGVYTGNGIAAAILSIFDVSPIVAGAVIAALWQILVIFGIHWGIVPVILNNIAVHGKDYIKPATAAAVFAQTGAAFGVMLKTKNKKLKALAGSAAVTGIFGITEPAVYGVTLRLKKPFVCGVISAAAGGAIIGYSHSIAIASGAPGLLTIPIFYGPGFLGFIIGISVSFVLSIVLTYIIGFDDPVDEKQMQTEISSGEQIYSPLQGDVLPLSEVSDKVFSSEALGKGIAVLPTKGVVTAPADGVVSTAFPTGHAYGITTEHQADILIHIGVDTVKLEGKHFDRKVVQGQTVKRGDILAEFDIEALKTEGFDVKTPIVVTNSDLYSGVILTDQKQVNPEDCIITLRSSK</sequence>
<dbReference type="EC" id="2.7.1.191" evidence="16"/>
<evidence type="ECO:0000256" key="1">
    <source>
        <dbReference type="ARBA" id="ARBA00004651"/>
    </source>
</evidence>
<dbReference type="Pfam" id="PF00358">
    <property type="entry name" value="PTS_EIIA_1"/>
    <property type="match status" value="1"/>
</dbReference>
<feature type="transmembrane region" description="Helical" evidence="12">
    <location>
        <begin position="143"/>
        <end position="162"/>
    </location>
</feature>
<dbReference type="InterPro" id="IPR050558">
    <property type="entry name" value="PTS_Sugar-Specific_Components"/>
</dbReference>
<feature type="transmembrane region" description="Helical" evidence="12">
    <location>
        <begin position="169"/>
        <end position="189"/>
    </location>
</feature>
<dbReference type="InterPro" id="IPR011297">
    <property type="entry name" value="PTS_IIABC_b_glu"/>
</dbReference>
<evidence type="ECO:0000259" key="14">
    <source>
        <dbReference type="PROSITE" id="PS51098"/>
    </source>
</evidence>
<dbReference type="PROSITE" id="PS51103">
    <property type="entry name" value="PTS_EIIC_TYPE_1"/>
    <property type="match status" value="1"/>
</dbReference>
<evidence type="ECO:0000256" key="8">
    <source>
        <dbReference type="ARBA" id="ARBA00022777"/>
    </source>
</evidence>
<keyword evidence="2" id="KW-0813">Transport</keyword>
<proteinExistence type="predicted"/>
<dbReference type="InterPro" id="IPR011055">
    <property type="entry name" value="Dup_hybrid_motif"/>
</dbReference>
<dbReference type="InterPro" id="IPR018113">
    <property type="entry name" value="PTrfase_EIIB_Cys"/>
</dbReference>
<dbReference type="NCBIfam" id="TIGR01995">
    <property type="entry name" value="PTS-II-ABC-beta"/>
    <property type="match status" value="1"/>
</dbReference>
<dbReference type="PANTHER" id="PTHR30175:SF1">
    <property type="entry name" value="PTS SYSTEM ARBUTIN-, CELLOBIOSE-, AND SALICIN-SPECIFIC EIIBC COMPONENT-RELATED"/>
    <property type="match status" value="1"/>
</dbReference>
<dbReference type="SUPFAM" id="SSF51261">
    <property type="entry name" value="Duplicated hybrid motif"/>
    <property type="match status" value="1"/>
</dbReference>
<dbReference type="PROSITE" id="PS01035">
    <property type="entry name" value="PTS_EIIB_TYPE_1_CYS"/>
    <property type="match status" value="1"/>
</dbReference>
<evidence type="ECO:0000256" key="9">
    <source>
        <dbReference type="ARBA" id="ARBA00022989"/>
    </source>
</evidence>
<feature type="transmembrane region" description="Helical" evidence="12">
    <location>
        <begin position="201"/>
        <end position="227"/>
    </location>
</feature>
<dbReference type="Pfam" id="PF00367">
    <property type="entry name" value="PTS_EIIB"/>
    <property type="match status" value="1"/>
</dbReference>
<keyword evidence="6" id="KW-0598">Phosphotransferase system</keyword>
<comment type="subcellular location">
    <subcellularLocation>
        <location evidence="1">Cell membrane</location>
        <topology evidence="1">Multi-pass membrane protein</topology>
    </subcellularLocation>
</comment>